<dbReference type="EMBL" id="JRFU01000076">
    <property type="protein sequence ID" value="PWE86918.1"/>
    <property type="molecule type" value="Genomic_DNA"/>
</dbReference>
<name>A0A2V1JWL6_EUBRA</name>
<keyword evidence="1" id="KW-1133">Transmembrane helix</keyword>
<dbReference type="OrthoDB" id="2004413at2"/>
<keyword evidence="1" id="KW-0812">Transmembrane</keyword>
<reference evidence="2 3" key="1">
    <citation type="submission" date="2014-09" db="EMBL/GenBank/DDBJ databases">
        <title>Butyrate-producing bacteria isolated from human gut.</title>
        <authorList>
            <person name="Zhang Q."/>
            <person name="Zhao L."/>
        </authorList>
    </citation>
    <scope>NUCLEOTIDE SEQUENCE [LARGE SCALE GENOMIC DNA]</scope>
    <source>
        <strain evidence="2 3">21</strain>
    </source>
</reference>
<dbReference type="Proteomes" id="UP000245288">
    <property type="component" value="Unassembled WGS sequence"/>
</dbReference>
<sequence>MAYPHKRHRFQKFIVFLFAIVIILLVSYFVALPKIKTKAAGVVAEKLLESQITSDTSAIAGVNAQEILDAMNDTDRATVDQIITNHMSADTMKEASSYITSGDTAGLKQFAKDTLTASELEQIKELYNKYKGQVSMK</sequence>
<feature type="transmembrane region" description="Helical" evidence="1">
    <location>
        <begin position="12"/>
        <end position="31"/>
    </location>
</feature>
<dbReference type="RefSeq" id="WP_109215433.1">
    <property type="nucleotide sequence ID" value="NZ_CAJLEE010000082.1"/>
</dbReference>
<evidence type="ECO:0000313" key="2">
    <source>
        <dbReference type="EMBL" id="PWE86918.1"/>
    </source>
</evidence>
<evidence type="ECO:0000256" key="1">
    <source>
        <dbReference type="SAM" id="Phobius"/>
    </source>
</evidence>
<organism evidence="2 3">
    <name type="scientific">Eubacterium ramulus</name>
    <dbReference type="NCBI Taxonomy" id="39490"/>
    <lineage>
        <taxon>Bacteria</taxon>
        <taxon>Bacillati</taxon>
        <taxon>Bacillota</taxon>
        <taxon>Clostridia</taxon>
        <taxon>Eubacteriales</taxon>
        <taxon>Eubacteriaceae</taxon>
        <taxon>Eubacterium</taxon>
    </lineage>
</organism>
<comment type="caution">
    <text evidence="2">The sequence shown here is derived from an EMBL/GenBank/DDBJ whole genome shotgun (WGS) entry which is preliminary data.</text>
</comment>
<protein>
    <submittedName>
        <fullName evidence="2">Uncharacterized protein</fullName>
    </submittedName>
</protein>
<dbReference type="AlphaFoldDB" id="A0A2V1JWL6"/>
<keyword evidence="3" id="KW-1185">Reference proteome</keyword>
<evidence type="ECO:0000313" key="3">
    <source>
        <dbReference type="Proteomes" id="UP000245288"/>
    </source>
</evidence>
<keyword evidence="1" id="KW-0472">Membrane</keyword>
<proteinExistence type="predicted"/>
<gene>
    <name evidence="2" type="ORF">LG34_07160</name>
</gene>
<accession>A0A2V1JWL6</accession>